<dbReference type="SMART" id="SM00448">
    <property type="entry name" value="REC"/>
    <property type="match status" value="1"/>
</dbReference>
<feature type="modified residue" description="4-aspartylphosphate" evidence="6">
    <location>
        <position position="56"/>
    </location>
</feature>
<dbReference type="InterPro" id="IPR001789">
    <property type="entry name" value="Sig_transdc_resp-reg_receiver"/>
</dbReference>
<evidence type="ECO:0000256" key="3">
    <source>
        <dbReference type="ARBA" id="ARBA00023015"/>
    </source>
</evidence>
<evidence type="ECO:0000313" key="9">
    <source>
        <dbReference type="Proteomes" id="UP000809137"/>
    </source>
</evidence>
<protein>
    <submittedName>
        <fullName evidence="8">Response regulator</fullName>
    </submittedName>
</protein>
<dbReference type="RefSeq" id="WP_052246555.1">
    <property type="nucleotide sequence ID" value="NZ_CP083450.1"/>
</dbReference>
<dbReference type="PROSITE" id="PS50110">
    <property type="entry name" value="RESPONSE_REGULATORY"/>
    <property type="match status" value="1"/>
</dbReference>
<dbReference type="SUPFAM" id="SSF52172">
    <property type="entry name" value="CheY-like"/>
    <property type="match status" value="1"/>
</dbReference>
<keyword evidence="4" id="KW-0238">DNA-binding</keyword>
<keyword evidence="5" id="KW-0804">Transcription</keyword>
<evidence type="ECO:0000256" key="2">
    <source>
        <dbReference type="ARBA" id="ARBA00023012"/>
    </source>
</evidence>
<evidence type="ECO:0000256" key="1">
    <source>
        <dbReference type="ARBA" id="ARBA00022553"/>
    </source>
</evidence>
<dbReference type="EMBL" id="JAFCXS010000019">
    <property type="protein sequence ID" value="MBM0749288.1"/>
    <property type="molecule type" value="Genomic_DNA"/>
</dbReference>
<evidence type="ECO:0000259" key="7">
    <source>
        <dbReference type="PROSITE" id="PS50110"/>
    </source>
</evidence>
<keyword evidence="2" id="KW-0902">Two-component regulatory system</keyword>
<dbReference type="InterPro" id="IPR011006">
    <property type="entry name" value="CheY-like_superfamily"/>
</dbReference>
<name>A0ABS1ZA49_9GAMM</name>
<dbReference type="Proteomes" id="UP000809137">
    <property type="component" value="Unassembled WGS sequence"/>
</dbReference>
<sequence length="132" mass="14623">MSAKVWLVDDDLSVRESLGFLLKTVDYEVADFGDLATFDAVASAEALPLRGCLLVDVRLPGMDGLNWLTEQRARHPLLPVILMTAYGTLDVCRSTFQEGAFDIFTKPLDIEPLLATLHRAMNESEQRAVQQG</sequence>
<evidence type="ECO:0000256" key="5">
    <source>
        <dbReference type="ARBA" id="ARBA00023163"/>
    </source>
</evidence>
<reference evidence="8 9" key="1">
    <citation type="submission" date="2021-01" db="EMBL/GenBank/DDBJ databases">
        <title>Complete genome sequence of Pantoea eucrina OB49, a heavy metal tolerant bacterium with PGPR potential isolated from wheat in Algeria.</title>
        <authorList>
            <person name="Lekired A."/>
            <person name="Ouzari I.H."/>
        </authorList>
    </citation>
    <scope>NUCLEOTIDE SEQUENCE [LARGE SCALE GENOMIC DNA]</scope>
    <source>
        <strain evidence="8 9">OB49</strain>
    </source>
</reference>
<evidence type="ECO:0000313" key="8">
    <source>
        <dbReference type="EMBL" id="MBM0749288.1"/>
    </source>
</evidence>
<evidence type="ECO:0000256" key="4">
    <source>
        <dbReference type="ARBA" id="ARBA00023125"/>
    </source>
</evidence>
<organism evidence="8 9">
    <name type="scientific">Pantoea eucrina</name>
    <dbReference type="NCBI Taxonomy" id="472693"/>
    <lineage>
        <taxon>Bacteria</taxon>
        <taxon>Pseudomonadati</taxon>
        <taxon>Pseudomonadota</taxon>
        <taxon>Gammaproteobacteria</taxon>
        <taxon>Enterobacterales</taxon>
        <taxon>Erwiniaceae</taxon>
        <taxon>Pantoea</taxon>
    </lineage>
</organism>
<dbReference type="InterPro" id="IPR039420">
    <property type="entry name" value="WalR-like"/>
</dbReference>
<feature type="domain" description="Response regulatory" evidence="7">
    <location>
        <begin position="4"/>
        <end position="121"/>
    </location>
</feature>
<dbReference type="GeneID" id="84693318"/>
<keyword evidence="1 6" id="KW-0597">Phosphoprotein</keyword>
<comment type="caution">
    <text evidence="8">The sequence shown here is derived from an EMBL/GenBank/DDBJ whole genome shotgun (WGS) entry which is preliminary data.</text>
</comment>
<evidence type="ECO:0000256" key="6">
    <source>
        <dbReference type="PROSITE-ProRule" id="PRU00169"/>
    </source>
</evidence>
<dbReference type="Gene3D" id="3.40.50.2300">
    <property type="match status" value="1"/>
</dbReference>
<dbReference type="PANTHER" id="PTHR48111:SF1">
    <property type="entry name" value="TWO-COMPONENT RESPONSE REGULATOR ORR33"/>
    <property type="match status" value="1"/>
</dbReference>
<dbReference type="Pfam" id="PF00072">
    <property type="entry name" value="Response_reg"/>
    <property type="match status" value="1"/>
</dbReference>
<accession>A0ABS1ZA49</accession>
<dbReference type="PANTHER" id="PTHR48111">
    <property type="entry name" value="REGULATOR OF RPOS"/>
    <property type="match status" value="1"/>
</dbReference>
<keyword evidence="9" id="KW-1185">Reference proteome</keyword>
<gene>
    <name evidence="8" type="ORF">JJB79_18025</name>
</gene>
<proteinExistence type="predicted"/>
<keyword evidence="3" id="KW-0805">Transcription regulation</keyword>